<dbReference type="PANTHER" id="PTHR33091:SF108">
    <property type="entry name" value="OS01G0615050 PROTEIN"/>
    <property type="match status" value="1"/>
</dbReference>
<evidence type="ECO:0000313" key="5">
    <source>
        <dbReference type="EnsemblPlants" id="KQK96362"/>
    </source>
</evidence>
<accession>K3YB62</accession>
<reference evidence="5" key="2">
    <citation type="submission" date="2018-08" db="UniProtKB">
        <authorList>
            <consortium name="EnsemblPlants"/>
        </authorList>
    </citation>
    <scope>IDENTIFICATION</scope>
    <source>
        <strain evidence="5">Yugu1</strain>
    </source>
</reference>
<dbReference type="EMBL" id="AGNK02004102">
    <property type="status" value="NOT_ANNOTATED_CDS"/>
    <property type="molecule type" value="Genomic_DNA"/>
</dbReference>
<evidence type="ECO:0000256" key="2">
    <source>
        <dbReference type="ARBA" id="ARBA00022690"/>
    </source>
</evidence>
<organism evidence="5 6">
    <name type="scientific">Setaria italica</name>
    <name type="common">Foxtail millet</name>
    <name type="synonym">Panicum italicum</name>
    <dbReference type="NCBI Taxonomy" id="4555"/>
    <lineage>
        <taxon>Eukaryota</taxon>
        <taxon>Viridiplantae</taxon>
        <taxon>Streptophyta</taxon>
        <taxon>Embryophyta</taxon>
        <taxon>Tracheophyta</taxon>
        <taxon>Spermatophyta</taxon>
        <taxon>Magnoliopsida</taxon>
        <taxon>Liliopsida</taxon>
        <taxon>Poales</taxon>
        <taxon>Poaceae</taxon>
        <taxon>PACMAD clade</taxon>
        <taxon>Panicoideae</taxon>
        <taxon>Panicodae</taxon>
        <taxon>Paniceae</taxon>
        <taxon>Cenchrinae</taxon>
        <taxon>Setaria</taxon>
    </lineage>
</organism>
<keyword evidence="2" id="KW-0646">Protease inhibitor</keyword>
<dbReference type="InterPro" id="IPR000864">
    <property type="entry name" value="Prot_inh_pot1"/>
</dbReference>
<dbReference type="eggNOG" id="ENOG502R63U">
    <property type="taxonomic scope" value="Eukaryota"/>
</dbReference>
<dbReference type="GO" id="GO:0009611">
    <property type="term" value="P:response to wounding"/>
    <property type="evidence" value="ECO:0007669"/>
    <property type="project" value="InterPro"/>
</dbReference>
<dbReference type="Pfam" id="PF00280">
    <property type="entry name" value="potato_inhibit"/>
    <property type="match status" value="1"/>
</dbReference>
<evidence type="ECO:0000313" key="6">
    <source>
        <dbReference type="Proteomes" id="UP000004995"/>
    </source>
</evidence>
<dbReference type="OMA" id="ATPKTEW"/>
<sequence length="92" mass="10335">MRISKRRRKNLQVSLKKMSSSDDSKGCADATPKTEWPELKGCTIKAATEKIKAERPELNVEAVPVGTFVPQDFDPNRVRLWVDIVAEVPRIG</sequence>
<feature type="compositionally biased region" description="Basic residues" evidence="4">
    <location>
        <begin position="1"/>
        <end position="10"/>
    </location>
</feature>
<dbReference type="PRINTS" id="PR00292">
    <property type="entry name" value="POTATOINHBTR"/>
</dbReference>
<reference evidence="6" key="1">
    <citation type="journal article" date="2012" name="Nat. Biotechnol.">
        <title>Reference genome sequence of the model plant Setaria.</title>
        <authorList>
            <person name="Bennetzen J.L."/>
            <person name="Schmutz J."/>
            <person name="Wang H."/>
            <person name="Percifield R."/>
            <person name="Hawkins J."/>
            <person name="Pontaroli A.C."/>
            <person name="Estep M."/>
            <person name="Feng L."/>
            <person name="Vaughn J.N."/>
            <person name="Grimwood J."/>
            <person name="Jenkins J."/>
            <person name="Barry K."/>
            <person name="Lindquist E."/>
            <person name="Hellsten U."/>
            <person name="Deshpande S."/>
            <person name="Wang X."/>
            <person name="Wu X."/>
            <person name="Mitros T."/>
            <person name="Triplett J."/>
            <person name="Yang X."/>
            <person name="Ye C.Y."/>
            <person name="Mauro-Herrera M."/>
            <person name="Wang L."/>
            <person name="Li P."/>
            <person name="Sharma M."/>
            <person name="Sharma R."/>
            <person name="Ronald P.C."/>
            <person name="Panaud O."/>
            <person name="Kellogg E.A."/>
            <person name="Brutnell T.P."/>
            <person name="Doust A.N."/>
            <person name="Tuskan G.A."/>
            <person name="Rokhsar D."/>
            <person name="Devos K.M."/>
        </authorList>
    </citation>
    <scope>NUCLEOTIDE SEQUENCE [LARGE SCALE GENOMIC DNA]</scope>
    <source>
        <strain evidence="6">cv. Yugu1</strain>
    </source>
</reference>
<name>K3YB62_SETIT</name>
<dbReference type="Proteomes" id="UP000004995">
    <property type="component" value="Unassembled WGS sequence"/>
</dbReference>
<dbReference type="FunCoup" id="K3YB62">
    <property type="interactions" value="105"/>
</dbReference>
<dbReference type="EnsemblPlants" id="KQK96362">
    <property type="protein sequence ID" value="KQK96362"/>
    <property type="gene ID" value="SETIT_011456mg"/>
</dbReference>
<dbReference type="Gramene" id="KQK96362">
    <property type="protein sequence ID" value="KQK96362"/>
    <property type="gene ID" value="SETIT_011456mg"/>
</dbReference>
<dbReference type="MEROPS" id="I13.016"/>
<protein>
    <recommendedName>
        <fullName evidence="7">Subtilisin-chymotrypsin inhibitor-2A</fullName>
    </recommendedName>
</protein>
<keyword evidence="6" id="KW-1185">Reference proteome</keyword>
<evidence type="ECO:0008006" key="7">
    <source>
        <dbReference type="Google" id="ProtNLM"/>
    </source>
</evidence>
<dbReference type="InParanoid" id="K3YB62"/>
<dbReference type="SUPFAM" id="SSF54654">
    <property type="entry name" value="CI-2 family of serine protease inhibitors"/>
    <property type="match status" value="1"/>
</dbReference>
<keyword evidence="3" id="KW-0722">Serine protease inhibitor</keyword>
<dbReference type="GO" id="GO:0004867">
    <property type="term" value="F:serine-type endopeptidase inhibitor activity"/>
    <property type="evidence" value="ECO:0007669"/>
    <property type="project" value="UniProtKB-KW"/>
</dbReference>
<evidence type="ECO:0000256" key="3">
    <source>
        <dbReference type="ARBA" id="ARBA00022900"/>
    </source>
</evidence>
<proteinExistence type="inferred from homology"/>
<dbReference type="Gene3D" id="3.30.10.10">
    <property type="entry name" value="Trypsin Inhibitor V, subunit A"/>
    <property type="match status" value="1"/>
</dbReference>
<dbReference type="STRING" id="4555.K3YB62"/>
<dbReference type="InterPro" id="IPR036354">
    <property type="entry name" value="Prot_inh_pot1_sf"/>
</dbReference>
<dbReference type="PANTHER" id="PTHR33091">
    <property type="entry name" value="PROTEIN, PUTATIVE, EXPRESSED-RELATED"/>
    <property type="match status" value="1"/>
</dbReference>
<evidence type="ECO:0000256" key="4">
    <source>
        <dbReference type="SAM" id="MobiDB-lite"/>
    </source>
</evidence>
<comment type="similarity">
    <text evidence="1">Belongs to the protease inhibitor I13 (potato type I serine protease inhibitor) family.</text>
</comment>
<dbReference type="AlphaFoldDB" id="K3YB62"/>
<feature type="region of interest" description="Disordered" evidence="4">
    <location>
        <begin position="1"/>
        <end position="33"/>
    </location>
</feature>
<evidence type="ECO:0000256" key="1">
    <source>
        <dbReference type="ARBA" id="ARBA00008210"/>
    </source>
</evidence>